<keyword evidence="5" id="KW-0687">Ribonucleoprotein</keyword>
<evidence type="ECO:0000259" key="9">
    <source>
        <dbReference type="Pfam" id="PF17404"/>
    </source>
</evidence>
<feature type="compositionally biased region" description="Acidic residues" evidence="6">
    <location>
        <begin position="75"/>
        <end position="84"/>
    </location>
</feature>
<feature type="compositionally biased region" description="Acidic residues" evidence="6">
    <location>
        <begin position="106"/>
        <end position="115"/>
    </location>
</feature>
<feature type="domain" description="Nrap protein" evidence="7">
    <location>
        <begin position="267"/>
        <end position="408"/>
    </location>
</feature>
<feature type="domain" description="Nrap protein" evidence="9">
    <location>
        <begin position="571"/>
        <end position="694"/>
    </location>
</feature>
<dbReference type="InterPro" id="IPR035367">
    <property type="entry name" value="Nrap_D2"/>
</dbReference>
<keyword evidence="3 5" id="KW-0694">RNA-binding</keyword>
<feature type="domain" description="Nrap protein" evidence="10">
    <location>
        <begin position="718"/>
        <end position="901"/>
    </location>
</feature>
<dbReference type="GO" id="GO:0006409">
    <property type="term" value="P:tRNA export from nucleus"/>
    <property type="evidence" value="ECO:0007669"/>
    <property type="project" value="TreeGrafter"/>
</dbReference>
<dbReference type="Pfam" id="PF17407">
    <property type="entry name" value="Nrap_D6"/>
    <property type="match status" value="1"/>
</dbReference>
<evidence type="ECO:0000259" key="7">
    <source>
        <dbReference type="Pfam" id="PF03813"/>
    </source>
</evidence>
<dbReference type="PANTHER" id="PTHR17972">
    <property type="entry name" value="NUCLEOLAR RNA-ASSOCIATED PROTEIN"/>
    <property type="match status" value="1"/>
</dbReference>
<dbReference type="Pfam" id="PF17406">
    <property type="entry name" value="Nrap_D5"/>
    <property type="match status" value="1"/>
</dbReference>
<dbReference type="Pfam" id="PF03813">
    <property type="entry name" value="Nrap"/>
    <property type="match status" value="1"/>
</dbReference>
<dbReference type="InterPro" id="IPR005554">
    <property type="entry name" value="NOL6/Upt22"/>
</dbReference>
<dbReference type="InterPro" id="IPR035369">
    <property type="entry name" value="Nrap_D4"/>
</dbReference>
<keyword evidence="4 5" id="KW-0539">Nucleus</keyword>
<sequence>MLAMTHSQRVACSPELDPLWSGSMKSLAKKFEINFSYFINLQRNIDMAMQDVKRRKLDHVSSDVDEYASFASFGESDEHEVDQDIDGKENDMIEDDDMRDGAAGLDDIDEDEDEQRDTAQGTLDEHPAEGPKAKQNRTDSAKTRHATLEVGGSAYVAGAFKSNVFKLQVDELLGQIRPRRGKREEVAEQALHALRKTLDSVAAREAQLVEASEQELLKDSAVRVPFPDPRPLKDAKYKPMFAKPQGANVVGGYALKTSVRSKETVSIDMIVTMPSSGFQEKDYLNHRYFYKRAYYIACVAASLKAEYSSEYDVHFADLHDDHLKPILVVTPRSPLSGPDAVKTAPRWRIHIIPSVGADTFPAEKLSPAKNCVRPAGDTKAIPTPFYNSSLRSDMLMPHYLKLLNRAANDCDGFRDACLLGSTWLRQRGFGGRISAGGFGNFEWVALMALLLQGGGPSGKPILSEGYSSYQLFKATLQVLAMKDLAKAALIIGAGEATPVGDGLPMLWDATRIHNVMYKVTPWAYRQLRQDARTSLAMLGDQLYDGFDATFIMRTDSPLLRYDSTVHIPVSTLPTESDGYQKLYNVLKRGLGDRARLVSIKPPSASSWQLDSPRANSDGITLIGLVVNPETVNRTVDHGPPAESKTEAAAFRKFWGEKAELRRFKDGSITESLVWTAAEQTVLVQIVRFLIGRHINPDAGQQASFVGHGFSRLLRQGVSMVAFQPLMEAYKQLENDIRGLEGMPLSVRQIMPADSQLRYSSVLPPADVTGRQYRRPANTVIQFEGSTRWPDDVVAIQRTKIAFLLKLSSLLQEANTAVTARVGLENQDDDALNQGYLDITYDSGAAFRMRIHHDREQTLLERQLKDKTTAPSLKESTARALAIYKRDYHKITAHTQAVARLCSRHPALSGTIRLLKKWFSSHLLGNHIAEEVIELMAARTFVQPWPWQTPSSVQTGFLRTLHWLARWDWRAEPLIVDLSGTGELKSAEVQGIKTRFEAWRKLDPSLNRILMFAASNLDHDGTTWTDGRPHRVIAGRMTALAKAVCAEIEEQLSALEPAGLFVSPLEDYDFVLHLDPSLSGGKKRRSGANGTTFKNLELAAQDDDSMVGFDAAQLFFQELEAMYGSSVLFFSGGSERPAIAGLWSPQTAPRAWKMNLAYSTIPRKVRATEAEENVRAEVNKQSILAEIARLGGGLIERVDVRS</sequence>
<accession>A0AAN8A1G0</accession>
<dbReference type="Proteomes" id="UP001310594">
    <property type="component" value="Unassembled WGS sequence"/>
</dbReference>
<comment type="subcellular location">
    <subcellularLocation>
        <location evidence="1 5">Nucleus</location>
        <location evidence="1 5">Nucleolus</location>
    </subcellularLocation>
</comment>
<dbReference type="GO" id="GO:0032040">
    <property type="term" value="C:small-subunit processome"/>
    <property type="evidence" value="ECO:0007669"/>
    <property type="project" value="TreeGrafter"/>
</dbReference>
<dbReference type="Gene3D" id="3.30.70.3030">
    <property type="match status" value="1"/>
</dbReference>
<evidence type="ECO:0000259" key="11">
    <source>
        <dbReference type="Pfam" id="PF17406"/>
    </source>
</evidence>
<feature type="domain" description="Nrap protein" evidence="8">
    <location>
        <begin position="413"/>
        <end position="552"/>
    </location>
</feature>
<proteinExistence type="inferred from homology"/>
<dbReference type="Pfam" id="PF17403">
    <property type="entry name" value="Nrap_D2"/>
    <property type="match status" value="1"/>
</dbReference>
<dbReference type="InterPro" id="IPR035371">
    <property type="entry name" value="Nrap_D6"/>
</dbReference>
<protein>
    <recommendedName>
        <fullName evidence="5">U3 small nucleolar RNA-associated protein 22</fullName>
    </recommendedName>
</protein>
<dbReference type="PANTHER" id="PTHR17972:SF0">
    <property type="entry name" value="NUCLEOLAR PROTEIN 6"/>
    <property type="match status" value="1"/>
</dbReference>
<dbReference type="GO" id="GO:0003723">
    <property type="term" value="F:RNA binding"/>
    <property type="evidence" value="ECO:0007669"/>
    <property type="project" value="UniProtKB-KW"/>
</dbReference>
<gene>
    <name evidence="13" type="primary">UTP22</name>
    <name evidence="13" type="ORF">LTR97_006066</name>
</gene>
<dbReference type="InterPro" id="IPR035370">
    <property type="entry name" value="Nrap_D5"/>
</dbReference>
<comment type="similarity">
    <text evidence="2 5">Belongs to the NRAP family.</text>
</comment>
<keyword evidence="5" id="KW-0690">Ribosome biogenesis</keyword>
<name>A0AAN8A1G0_9PEZI</name>
<dbReference type="EMBL" id="JAVRQU010000008">
    <property type="protein sequence ID" value="KAK5699932.1"/>
    <property type="molecule type" value="Genomic_DNA"/>
</dbReference>
<comment type="caution">
    <text evidence="13">The sequence shown here is derived from an EMBL/GenBank/DDBJ whole genome shotgun (WGS) entry which is preliminary data.</text>
</comment>
<evidence type="ECO:0000256" key="3">
    <source>
        <dbReference type="ARBA" id="ARBA00022884"/>
    </source>
</evidence>
<evidence type="ECO:0000256" key="4">
    <source>
        <dbReference type="ARBA" id="ARBA00023242"/>
    </source>
</evidence>
<evidence type="ECO:0000259" key="10">
    <source>
        <dbReference type="Pfam" id="PF17405"/>
    </source>
</evidence>
<evidence type="ECO:0000256" key="2">
    <source>
        <dbReference type="ARBA" id="ARBA00006674"/>
    </source>
</evidence>
<dbReference type="Gene3D" id="1.10.1410.10">
    <property type="match status" value="1"/>
</dbReference>
<feature type="compositionally biased region" description="Basic and acidic residues" evidence="6">
    <location>
        <begin position="123"/>
        <end position="142"/>
    </location>
</feature>
<dbReference type="GO" id="GO:0034456">
    <property type="term" value="C:UTP-C complex"/>
    <property type="evidence" value="ECO:0007669"/>
    <property type="project" value="TreeGrafter"/>
</dbReference>
<reference evidence="13" key="1">
    <citation type="submission" date="2023-08" db="EMBL/GenBank/DDBJ databases">
        <title>Black Yeasts Isolated from many extreme environments.</title>
        <authorList>
            <person name="Coleine C."/>
            <person name="Stajich J.E."/>
            <person name="Selbmann L."/>
        </authorList>
    </citation>
    <scope>NUCLEOTIDE SEQUENCE</scope>
    <source>
        <strain evidence="13">CCFEE 5810</strain>
    </source>
</reference>
<evidence type="ECO:0000256" key="1">
    <source>
        <dbReference type="ARBA" id="ARBA00004604"/>
    </source>
</evidence>
<dbReference type="AlphaFoldDB" id="A0AAN8A1G0"/>
<dbReference type="Pfam" id="PF17404">
    <property type="entry name" value="Nrap_D3"/>
    <property type="match status" value="1"/>
</dbReference>
<keyword evidence="5" id="KW-0698">rRNA processing</keyword>
<evidence type="ECO:0000313" key="13">
    <source>
        <dbReference type="EMBL" id="KAK5699932.1"/>
    </source>
</evidence>
<feature type="domain" description="Nrap protein" evidence="12">
    <location>
        <begin position="1064"/>
        <end position="1197"/>
    </location>
</feature>
<evidence type="ECO:0000259" key="12">
    <source>
        <dbReference type="Pfam" id="PF17407"/>
    </source>
</evidence>
<dbReference type="InterPro" id="IPR035082">
    <property type="entry name" value="Nrap_D1"/>
</dbReference>
<evidence type="ECO:0000313" key="14">
    <source>
        <dbReference type="Proteomes" id="UP001310594"/>
    </source>
</evidence>
<feature type="domain" description="Nrap protein" evidence="11">
    <location>
        <begin position="904"/>
        <end position="1060"/>
    </location>
</feature>
<dbReference type="GO" id="GO:0006364">
    <property type="term" value="P:rRNA processing"/>
    <property type="evidence" value="ECO:0007669"/>
    <property type="project" value="UniProtKB-KW"/>
</dbReference>
<evidence type="ECO:0000256" key="5">
    <source>
        <dbReference type="RuleBase" id="RU364032"/>
    </source>
</evidence>
<feature type="region of interest" description="Disordered" evidence="6">
    <location>
        <begin position="71"/>
        <end position="143"/>
    </location>
</feature>
<dbReference type="InterPro" id="IPR035368">
    <property type="entry name" value="Nrap_D3"/>
</dbReference>
<dbReference type="Pfam" id="PF17405">
    <property type="entry name" value="Nrap_D4"/>
    <property type="match status" value="1"/>
</dbReference>
<dbReference type="GO" id="GO:0032545">
    <property type="term" value="C:CURI complex"/>
    <property type="evidence" value="ECO:0007669"/>
    <property type="project" value="TreeGrafter"/>
</dbReference>
<organism evidence="13 14">
    <name type="scientific">Elasticomyces elasticus</name>
    <dbReference type="NCBI Taxonomy" id="574655"/>
    <lineage>
        <taxon>Eukaryota</taxon>
        <taxon>Fungi</taxon>
        <taxon>Dikarya</taxon>
        <taxon>Ascomycota</taxon>
        <taxon>Pezizomycotina</taxon>
        <taxon>Dothideomycetes</taxon>
        <taxon>Dothideomycetidae</taxon>
        <taxon>Mycosphaerellales</taxon>
        <taxon>Teratosphaeriaceae</taxon>
        <taxon>Elasticomyces</taxon>
    </lineage>
</organism>
<evidence type="ECO:0000256" key="6">
    <source>
        <dbReference type="SAM" id="MobiDB-lite"/>
    </source>
</evidence>
<evidence type="ECO:0000259" key="8">
    <source>
        <dbReference type="Pfam" id="PF17403"/>
    </source>
</evidence>